<name>A0A0F9LK90_9ZZZZ</name>
<dbReference type="AlphaFoldDB" id="A0A0F9LK90"/>
<sequence>MNFIGLCTIITTILVVNKSWNERKWRQKTTKDNIRVFMQILCKYICPGQHWFRRGKPDQYGRTLYCRICDQIEKEDKL</sequence>
<reference evidence="1" key="1">
    <citation type="journal article" date="2015" name="Nature">
        <title>Complex archaea that bridge the gap between prokaryotes and eukaryotes.</title>
        <authorList>
            <person name="Spang A."/>
            <person name="Saw J.H."/>
            <person name="Jorgensen S.L."/>
            <person name="Zaremba-Niedzwiedzka K."/>
            <person name="Martijn J."/>
            <person name="Lind A.E."/>
            <person name="van Eijk R."/>
            <person name="Schleper C."/>
            <person name="Guy L."/>
            <person name="Ettema T.J."/>
        </authorList>
    </citation>
    <scope>NUCLEOTIDE SEQUENCE</scope>
</reference>
<organism evidence="1">
    <name type="scientific">marine sediment metagenome</name>
    <dbReference type="NCBI Taxonomy" id="412755"/>
    <lineage>
        <taxon>unclassified sequences</taxon>
        <taxon>metagenomes</taxon>
        <taxon>ecological metagenomes</taxon>
    </lineage>
</organism>
<accession>A0A0F9LK90</accession>
<evidence type="ECO:0000313" key="1">
    <source>
        <dbReference type="EMBL" id="KKM95464.1"/>
    </source>
</evidence>
<gene>
    <name evidence="1" type="ORF">LCGC14_1187940</name>
</gene>
<proteinExistence type="predicted"/>
<dbReference type="EMBL" id="LAZR01006005">
    <property type="protein sequence ID" value="KKM95464.1"/>
    <property type="molecule type" value="Genomic_DNA"/>
</dbReference>
<comment type="caution">
    <text evidence="1">The sequence shown here is derived from an EMBL/GenBank/DDBJ whole genome shotgun (WGS) entry which is preliminary data.</text>
</comment>
<protein>
    <submittedName>
        <fullName evidence="1">Uncharacterized protein</fullName>
    </submittedName>
</protein>